<proteinExistence type="predicted"/>
<dbReference type="SUPFAM" id="SSF52266">
    <property type="entry name" value="SGNH hydrolase"/>
    <property type="match status" value="1"/>
</dbReference>
<dbReference type="eggNOG" id="COG3240">
    <property type="taxonomic scope" value="Bacteria"/>
</dbReference>
<dbReference type="PANTHER" id="PTHR45648">
    <property type="entry name" value="GDSL LIPASE/ACYLHYDROLASE FAMILY PROTEIN (AFU_ORTHOLOGUE AFUA_4G14700)"/>
    <property type="match status" value="1"/>
</dbReference>
<evidence type="ECO:0000256" key="1">
    <source>
        <dbReference type="ARBA" id="ARBA00022801"/>
    </source>
</evidence>
<dbReference type="InterPro" id="IPR001087">
    <property type="entry name" value="GDSL"/>
</dbReference>
<dbReference type="AlphaFoldDB" id="G8P0M2"/>
<dbReference type="InterPro" id="IPR051058">
    <property type="entry name" value="GDSL_Est/Lipase"/>
</dbReference>
<dbReference type="InterPro" id="IPR036514">
    <property type="entry name" value="SGNH_hydro_sf"/>
</dbReference>
<keyword evidence="2" id="KW-0732">Signal</keyword>
<keyword evidence="1" id="KW-0378">Hydrolase</keyword>
<dbReference type="Pfam" id="PF00657">
    <property type="entry name" value="Lipase_GDSL"/>
    <property type="match status" value="1"/>
</dbReference>
<reference evidence="3 4" key="1">
    <citation type="submission" date="2011-11" db="EMBL/GenBank/DDBJ databases">
        <title>Complete sequence of Granulicella mallensis MP5ACTX8.</title>
        <authorList>
            <consortium name="US DOE Joint Genome Institute"/>
            <person name="Lucas S."/>
            <person name="Copeland A."/>
            <person name="Lapidus A."/>
            <person name="Cheng J.-F."/>
            <person name="Goodwin L."/>
            <person name="Pitluck S."/>
            <person name="Peters L."/>
            <person name="Lu M."/>
            <person name="Detter J.C."/>
            <person name="Han C."/>
            <person name="Tapia R."/>
            <person name="Land M."/>
            <person name="Hauser L."/>
            <person name="Kyrpides N."/>
            <person name="Ivanova N."/>
            <person name="Mikhailova N."/>
            <person name="Pagani I."/>
            <person name="Rawat S."/>
            <person name="Mannisto M."/>
            <person name="Haggblom M."/>
            <person name="Woyke T."/>
        </authorList>
    </citation>
    <scope>NUCLEOTIDE SEQUENCE [LARGE SCALE GENOMIC DNA]</scope>
    <source>
        <strain evidence="4">ATCC BAA-1857 / DSM 23137 / MP5ACTX8</strain>
    </source>
</reference>
<dbReference type="GO" id="GO:0016788">
    <property type="term" value="F:hydrolase activity, acting on ester bonds"/>
    <property type="evidence" value="ECO:0007669"/>
    <property type="project" value="InterPro"/>
</dbReference>
<dbReference type="RefSeq" id="WP_014263514.1">
    <property type="nucleotide sequence ID" value="NC_016631.1"/>
</dbReference>
<dbReference type="Gene3D" id="3.40.50.1110">
    <property type="entry name" value="SGNH hydrolase"/>
    <property type="match status" value="1"/>
</dbReference>
<dbReference type="CDD" id="cd01846">
    <property type="entry name" value="fatty_acyltransferase_like"/>
    <property type="match status" value="1"/>
</dbReference>
<dbReference type="EMBL" id="CP003130">
    <property type="protein sequence ID" value="AEU34630.1"/>
    <property type="molecule type" value="Genomic_DNA"/>
</dbReference>
<protein>
    <submittedName>
        <fullName evidence="3">Lipolytic protein G-D-S-L family</fullName>
    </submittedName>
</protein>
<keyword evidence="4" id="KW-1185">Reference proteome</keyword>
<evidence type="ECO:0000313" key="4">
    <source>
        <dbReference type="Proteomes" id="UP000007113"/>
    </source>
</evidence>
<dbReference type="HOGENOM" id="CLU_1044826_0_0_0"/>
<dbReference type="STRING" id="682795.AciX8_0273"/>
<gene>
    <name evidence="3" type="ordered locus">AciX8_0273</name>
</gene>
<evidence type="ECO:0000256" key="2">
    <source>
        <dbReference type="SAM" id="SignalP"/>
    </source>
</evidence>
<feature type="signal peptide" evidence="2">
    <location>
        <begin position="1"/>
        <end position="23"/>
    </location>
</feature>
<organism evidence="3 4">
    <name type="scientific">Granulicella mallensis (strain ATCC BAA-1857 / DSM 23137 / MP5ACTX8)</name>
    <dbReference type="NCBI Taxonomy" id="682795"/>
    <lineage>
        <taxon>Bacteria</taxon>
        <taxon>Pseudomonadati</taxon>
        <taxon>Acidobacteriota</taxon>
        <taxon>Terriglobia</taxon>
        <taxon>Terriglobales</taxon>
        <taxon>Acidobacteriaceae</taxon>
        <taxon>Granulicella</taxon>
    </lineage>
</organism>
<dbReference type="OrthoDB" id="110369at2"/>
<accession>G8P0M2</accession>
<sequence length="276" mass="29628" precursor="true">MKRIRTGVLSAMGLFLLCHVAFAAKPPKRLYVFGDSYSDIGRGWVDSDGPTAVAYLAKRLGLTMVASNTPDSAGKSLNFAVSGAPSGENPGQAVPHGWLGFGMKNQVSEFVAMVHSGTVSFDPATTLFFLAGGLNDHSLSTEQTVANLEGEIDSLYAVGARRFSVAILPEKIPAFRAVAVRLNPALRRIPAEIGPKLMGAEVRTSQWGAFFDAILENPSKYGFTDVTNQCAGRSIFNEDTTPCSTPATHFYYHEAHPSTAASKVVGDMLYDELMSR</sequence>
<feature type="chain" id="PRO_5003513220" evidence="2">
    <location>
        <begin position="24"/>
        <end position="276"/>
    </location>
</feature>
<dbReference type="KEGG" id="gma:AciX8_0273"/>
<evidence type="ECO:0000313" key="3">
    <source>
        <dbReference type="EMBL" id="AEU34630.1"/>
    </source>
</evidence>
<dbReference type="Proteomes" id="UP000007113">
    <property type="component" value="Chromosome"/>
</dbReference>
<dbReference type="PANTHER" id="PTHR45648:SF22">
    <property type="entry name" value="GDSL LIPASE_ACYLHYDROLASE FAMILY PROTEIN (AFU_ORTHOLOGUE AFUA_4G14700)"/>
    <property type="match status" value="1"/>
</dbReference>
<name>G8P0M2_GRAMM</name>